<evidence type="ECO:0000256" key="5">
    <source>
        <dbReference type="ARBA" id="ARBA00023239"/>
    </source>
</evidence>
<evidence type="ECO:0000256" key="4">
    <source>
        <dbReference type="ARBA" id="ARBA00022975"/>
    </source>
</evidence>
<dbReference type="Gene3D" id="3.20.20.70">
    <property type="entry name" value="Aldolase class I"/>
    <property type="match status" value="1"/>
</dbReference>
<dbReference type="UniPathway" id="UPA00070">
    <property type="reaction ID" value="UER00120"/>
</dbReference>
<evidence type="ECO:0000256" key="3">
    <source>
        <dbReference type="ARBA" id="ARBA00022793"/>
    </source>
</evidence>
<accession>A0A5N0V3E6</accession>
<evidence type="ECO:0000313" key="10">
    <source>
        <dbReference type="Proteomes" id="UP000319769"/>
    </source>
</evidence>
<dbReference type="Proteomes" id="UP000319769">
    <property type="component" value="Unassembled WGS sequence"/>
</dbReference>
<dbReference type="SMART" id="SM00934">
    <property type="entry name" value="OMPdecase"/>
    <property type="match status" value="1"/>
</dbReference>
<proteinExistence type="inferred from homology"/>
<evidence type="ECO:0000256" key="6">
    <source>
        <dbReference type="ARBA" id="ARBA00049157"/>
    </source>
</evidence>
<dbReference type="GO" id="GO:0044205">
    <property type="term" value="P:'de novo' UMP biosynthetic process"/>
    <property type="evidence" value="ECO:0007669"/>
    <property type="project" value="UniProtKB-UniRule"/>
</dbReference>
<name>A0A5N0V3E6_9PSEU</name>
<keyword evidence="3 7" id="KW-0210">Decarboxylase</keyword>
<keyword evidence="10" id="KW-1185">Reference proteome</keyword>
<dbReference type="EMBL" id="VMNW02000022">
    <property type="protein sequence ID" value="KAA9160334.1"/>
    <property type="molecule type" value="Genomic_DNA"/>
</dbReference>
<dbReference type="InterPro" id="IPR018089">
    <property type="entry name" value="OMPdecase_AS"/>
</dbReference>
<dbReference type="AlphaFoldDB" id="A0A5N0V3E6"/>
<dbReference type="InterPro" id="IPR001754">
    <property type="entry name" value="OMPdeCOase_dom"/>
</dbReference>
<keyword evidence="4 7" id="KW-0665">Pyrimidine biosynthesis</keyword>
<dbReference type="EC" id="4.1.1.23" evidence="7"/>
<gene>
    <name evidence="7 9" type="primary">pyrF</name>
    <name evidence="9" type="ORF">FPZ12_017310</name>
</gene>
<comment type="similarity">
    <text evidence="2 7">Belongs to the OMP decarboxylase family. Type 2 subfamily.</text>
</comment>
<dbReference type="GO" id="GO:0006207">
    <property type="term" value="P:'de novo' pyrimidine nucleobase biosynthetic process"/>
    <property type="evidence" value="ECO:0007669"/>
    <property type="project" value="InterPro"/>
</dbReference>
<feature type="domain" description="Orotidine 5'-phosphate decarboxylase" evidence="8">
    <location>
        <begin position="18"/>
        <end position="264"/>
    </location>
</feature>
<dbReference type="OrthoDB" id="9808470at2"/>
<dbReference type="CDD" id="cd04725">
    <property type="entry name" value="OMP_decarboxylase_like"/>
    <property type="match status" value="1"/>
</dbReference>
<organism evidence="9 10">
    <name type="scientific">Amycolatopsis acidicola</name>
    <dbReference type="NCBI Taxonomy" id="2596893"/>
    <lineage>
        <taxon>Bacteria</taxon>
        <taxon>Bacillati</taxon>
        <taxon>Actinomycetota</taxon>
        <taxon>Actinomycetes</taxon>
        <taxon>Pseudonocardiales</taxon>
        <taxon>Pseudonocardiaceae</taxon>
        <taxon>Amycolatopsis</taxon>
    </lineage>
</organism>
<comment type="catalytic activity">
    <reaction evidence="6 7">
        <text>orotidine 5'-phosphate + H(+) = UMP + CO2</text>
        <dbReference type="Rhea" id="RHEA:11596"/>
        <dbReference type="ChEBI" id="CHEBI:15378"/>
        <dbReference type="ChEBI" id="CHEBI:16526"/>
        <dbReference type="ChEBI" id="CHEBI:57538"/>
        <dbReference type="ChEBI" id="CHEBI:57865"/>
        <dbReference type="EC" id="4.1.1.23"/>
    </reaction>
</comment>
<feature type="active site" description="Proton donor" evidence="7">
    <location>
        <position position="97"/>
    </location>
</feature>
<dbReference type="InterPro" id="IPR011060">
    <property type="entry name" value="RibuloseP-bd_barrel"/>
</dbReference>
<dbReference type="GO" id="GO:0004590">
    <property type="term" value="F:orotidine-5'-phosphate decarboxylase activity"/>
    <property type="evidence" value="ECO:0007669"/>
    <property type="project" value="UniProtKB-UniRule"/>
</dbReference>
<dbReference type="Pfam" id="PF00215">
    <property type="entry name" value="OMPdecase"/>
    <property type="match status" value="1"/>
</dbReference>
<sequence>MTGPFGPKLSAKIAERGNLCAGIDPHPGLLDAWGLERTVSGLEKFALSATEVLAAEAPVIKPQSAFFEAYGAPGIAVLERVIAGAREAGALVLLDVKRGDIGSTMGAYTTAYLSGDTALAADAVTVSPYLGFGSLAPAIETARASGRGVFVLARTSNPEAAELQKALLGNGKTVAQSIVDEVAAVNAGAGPLGDVGVVVGATVPPGELELGALNGPILAPGFGAQGAGVSDLRAVFGTGLPGVLPASSRDLLRHGPDPRALREQVRRIRSSLAELEFGQ</sequence>
<dbReference type="PANTHER" id="PTHR43375">
    <property type="entry name" value="OROTIDINE 5'-PHOSPHATE DECARBOXYLASE"/>
    <property type="match status" value="1"/>
</dbReference>
<evidence type="ECO:0000256" key="2">
    <source>
        <dbReference type="ARBA" id="ARBA00008847"/>
    </source>
</evidence>
<dbReference type="HAMAP" id="MF_01215">
    <property type="entry name" value="OMPdecase_type2"/>
    <property type="match status" value="1"/>
</dbReference>
<dbReference type="SUPFAM" id="SSF51366">
    <property type="entry name" value="Ribulose-phoshate binding barrel"/>
    <property type="match status" value="1"/>
</dbReference>
<dbReference type="RefSeq" id="WP_144749661.1">
    <property type="nucleotide sequence ID" value="NZ_VMNW02000022.1"/>
</dbReference>
<evidence type="ECO:0000259" key="8">
    <source>
        <dbReference type="SMART" id="SM00934"/>
    </source>
</evidence>
<dbReference type="PROSITE" id="PS00156">
    <property type="entry name" value="OMPDECASE"/>
    <property type="match status" value="1"/>
</dbReference>
<dbReference type="PANTHER" id="PTHR43375:SF1">
    <property type="entry name" value="OROTIDINE 5'-PHOSPHATE DECARBOXYLASE"/>
    <property type="match status" value="1"/>
</dbReference>
<protein>
    <recommendedName>
        <fullName evidence="7">Orotidine 5'-phosphate decarboxylase</fullName>
        <ecNumber evidence="7">4.1.1.23</ecNumber>
    </recommendedName>
    <alternativeName>
        <fullName evidence="7">OMP decarboxylase</fullName>
        <shortName evidence="7">OMPDCase</shortName>
        <shortName evidence="7">OMPdecase</shortName>
    </alternativeName>
</protein>
<comment type="caution">
    <text evidence="9">The sequence shown here is derived from an EMBL/GenBank/DDBJ whole genome shotgun (WGS) entry which is preliminary data.</text>
</comment>
<dbReference type="InterPro" id="IPR013785">
    <property type="entry name" value="Aldolase_TIM"/>
</dbReference>
<reference evidence="9" key="1">
    <citation type="submission" date="2019-09" db="EMBL/GenBank/DDBJ databases">
        <authorList>
            <person name="Teo W.F.A."/>
            <person name="Duangmal K."/>
        </authorList>
    </citation>
    <scope>NUCLEOTIDE SEQUENCE [LARGE SCALE GENOMIC DNA]</scope>
    <source>
        <strain evidence="9">K81G1</strain>
    </source>
</reference>
<dbReference type="InterPro" id="IPR011995">
    <property type="entry name" value="OMPdecase_type-2"/>
</dbReference>
<comment type="pathway">
    <text evidence="1 7">Pyrimidine metabolism; UMP biosynthesis via de novo pathway; UMP from orotate: step 2/2.</text>
</comment>
<evidence type="ECO:0000313" key="9">
    <source>
        <dbReference type="EMBL" id="KAA9160334.1"/>
    </source>
</evidence>
<keyword evidence="5 7" id="KW-0456">Lyase</keyword>
<evidence type="ECO:0000256" key="7">
    <source>
        <dbReference type="HAMAP-Rule" id="MF_01215"/>
    </source>
</evidence>
<dbReference type="NCBIfam" id="TIGR02127">
    <property type="entry name" value="pyrF_sub2"/>
    <property type="match status" value="1"/>
</dbReference>
<evidence type="ECO:0000256" key="1">
    <source>
        <dbReference type="ARBA" id="ARBA00004861"/>
    </source>
</evidence>